<feature type="transmembrane region" description="Helical" evidence="1">
    <location>
        <begin position="48"/>
        <end position="70"/>
    </location>
</feature>
<keyword evidence="3" id="KW-1185">Reference proteome</keyword>
<feature type="transmembrane region" description="Helical" evidence="1">
    <location>
        <begin position="351"/>
        <end position="368"/>
    </location>
</feature>
<proteinExistence type="predicted"/>
<feature type="transmembrane region" description="Helical" evidence="1">
    <location>
        <begin position="214"/>
        <end position="232"/>
    </location>
</feature>
<dbReference type="EMBL" id="JAUSWN010000004">
    <property type="protein sequence ID" value="MDQ0479008.1"/>
    <property type="molecule type" value="Genomic_DNA"/>
</dbReference>
<feature type="transmembrane region" description="Helical" evidence="1">
    <location>
        <begin position="313"/>
        <end position="331"/>
    </location>
</feature>
<dbReference type="InterPro" id="IPR014226">
    <property type="entry name" value="Spore_IM_YlbJ"/>
</dbReference>
<evidence type="ECO:0000256" key="1">
    <source>
        <dbReference type="SAM" id="Phobius"/>
    </source>
</evidence>
<organism evidence="2 3">
    <name type="scientific">Hathewaya limosa</name>
    <name type="common">Clostridium limosum</name>
    <dbReference type="NCBI Taxonomy" id="1536"/>
    <lineage>
        <taxon>Bacteria</taxon>
        <taxon>Bacillati</taxon>
        <taxon>Bacillota</taxon>
        <taxon>Clostridia</taxon>
        <taxon>Eubacteriales</taxon>
        <taxon>Clostridiaceae</taxon>
        <taxon>Hathewaya</taxon>
    </lineage>
</organism>
<keyword evidence="1" id="KW-0812">Transmembrane</keyword>
<dbReference type="RefSeq" id="WP_307355145.1">
    <property type="nucleotide sequence ID" value="NZ_BAAACJ010000041.1"/>
</dbReference>
<feature type="transmembrane region" description="Helical" evidence="1">
    <location>
        <begin position="279"/>
        <end position="301"/>
    </location>
</feature>
<keyword evidence="1" id="KW-0472">Membrane</keyword>
<reference evidence="2 3" key="1">
    <citation type="submission" date="2023-07" db="EMBL/GenBank/DDBJ databases">
        <title>Genomic Encyclopedia of Type Strains, Phase IV (KMG-IV): sequencing the most valuable type-strain genomes for metagenomic binning, comparative biology and taxonomic classification.</title>
        <authorList>
            <person name="Goeker M."/>
        </authorList>
    </citation>
    <scope>NUCLEOTIDE SEQUENCE [LARGE SCALE GENOMIC DNA]</scope>
    <source>
        <strain evidence="2 3">DSM 1400</strain>
    </source>
</reference>
<feature type="transmembrane region" description="Helical" evidence="1">
    <location>
        <begin position="155"/>
        <end position="175"/>
    </location>
</feature>
<accession>A0ABU0JPK3</accession>
<feature type="transmembrane region" description="Helical" evidence="1">
    <location>
        <begin position="19"/>
        <end position="36"/>
    </location>
</feature>
<protein>
    <submittedName>
        <fullName evidence="2">Sporulation integral membrane protein YlbJ</fullName>
    </submittedName>
</protein>
<comment type="caution">
    <text evidence="2">The sequence shown here is derived from an EMBL/GenBank/DDBJ whole genome shotgun (WGS) entry which is preliminary data.</text>
</comment>
<name>A0ABU0JPK3_HATLI</name>
<keyword evidence="1" id="KW-1133">Transmembrane helix</keyword>
<dbReference type="Proteomes" id="UP001224418">
    <property type="component" value="Unassembled WGS sequence"/>
</dbReference>
<evidence type="ECO:0000313" key="3">
    <source>
        <dbReference type="Proteomes" id="UP001224418"/>
    </source>
</evidence>
<feature type="transmembrane region" description="Helical" evidence="1">
    <location>
        <begin position="90"/>
        <end position="109"/>
    </location>
</feature>
<gene>
    <name evidence="2" type="ORF">QOZ93_000736</name>
</gene>
<dbReference type="NCBIfam" id="TIGR02871">
    <property type="entry name" value="spore_ylbJ"/>
    <property type="match status" value="1"/>
</dbReference>
<sequence>MSSKNIIGEKNINKNSNKIFIFLLSILIVNILIFPKPCINGSLNGLRLFITALFPCLFPFLVICNLIVAFNGAYIYAKLLGPILCKPLGLPLQSSVVLILSALCGYPMGAKYTADLYEAKIIDFNTAEKLLNIASNASPLFIVGSISLTMLKNKYFGYILLCSNYLSCFLMGLLLKDKRDNNYNSNNYLNSHPYIPVKNFSTAFSKSVEDAISVTLRVGGFVIIFSMLMEIIKSNTFFSIAFLNKEFTGLISSLSLGILEITNGCNSISLLNIPMFLKLGFISFLISFSGICIILQVYSFLYKFNFSIKKYILRKFFQGILSSLLTISIYFISFNTLPTFSLNHTINNLDLISYVLIISILLLIPIIINKIKKLFI</sequence>
<evidence type="ECO:0000313" key="2">
    <source>
        <dbReference type="EMBL" id="MDQ0479008.1"/>
    </source>
</evidence>